<dbReference type="EMBL" id="LT629701">
    <property type="protein sequence ID" value="SDN70701.1"/>
    <property type="molecule type" value="Genomic_DNA"/>
</dbReference>
<evidence type="ECO:0000313" key="2">
    <source>
        <dbReference type="Proteomes" id="UP000183376"/>
    </source>
</evidence>
<evidence type="ECO:0008006" key="3">
    <source>
        <dbReference type="Google" id="ProtNLM"/>
    </source>
</evidence>
<keyword evidence="2" id="KW-1185">Reference proteome</keyword>
<dbReference type="Proteomes" id="UP000183376">
    <property type="component" value="Chromosome I"/>
</dbReference>
<dbReference type="RefSeq" id="WP_052407408.1">
    <property type="nucleotide sequence ID" value="NZ_JOEF01000010.1"/>
</dbReference>
<name>A0A1H0DL19_ALLAB</name>
<dbReference type="AlphaFoldDB" id="A0A1H0DL19"/>
<gene>
    <name evidence="1" type="ORF">SAMN04489726_7863</name>
</gene>
<dbReference type="OrthoDB" id="4559166at2"/>
<protein>
    <recommendedName>
        <fullName evidence="3">Excreted virulence factor EspC, type VII ESX diderm</fullName>
    </recommendedName>
</protein>
<organism evidence="1 2">
    <name type="scientific">Allokutzneria albata</name>
    <name type="common">Kibdelosporangium albatum</name>
    <dbReference type="NCBI Taxonomy" id="211114"/>
    <lineage>
        <taxon>Bacteria</taxon>
        <taxon>Bacillati</taxon>
        <taxon>Actinomycetota</taxon>
        <taxon>Actinomycetes</taxon>
        <taxon>Pseudonocardiales</taxon>
        <taxon>Pseudonocardiaceae</taxon>
        <taxon>Allokutzneria</taxon>
    </lineage>
</organism>
<dbReference type="STRING" id="211114.SAMN04489726_7863"/>
<proteinExistence type="predicted"/>
<sequence>MTDYRVVPAALRKSVKEIHEAADAWTESRKVLDGLDMRGEYVGELARYEELPQAHNEALGVVVAQLRKGFEALENAALTLKKVADDYESRDAEYYRKFGYIDERIGR</sequence>
<accession>A0A1H0DL19</accession>
<evidence type="ECO:0000313" key="1">
    <source>
        <dbReference type="EMBL" id="SDN70701.1"/>
    </source>
</evidence>
<reference evidence="1 2" key="1">
    <citation type="submission" date="2016-10" db="EMBL/GenBank/DDBJ databases">
        <authorList>
            <person name="de Groot N.N."/>
        </authorList>
    </citation>
    <scope>NUCLEOTIDE SEQUENCE [LARGE SCALE GENOMIC DNA]</scope>
    <source>
        <strain evidence="1 2">DSM 44149</strain>
    </source>
</reference>